<dbReference type="PANTHER" id="PTHR48039:SF5">
    <property type="entry name" value="RNA-BINDING PROTEIN 28"/>
    <property type="match status" value="1"/>
</dbReference>
<feature type="compositionally biased region" description="Basic and acidic residues" evidence="6">
    <location>
        <begin position="773"/>
        <end position="800"/>
    </location>
</feature>
<evidence type="ECO:0000259" key="7">
    <source>
        <dbReference type="PROSITE" id="PS50102"/>
    </source>
</evidence>
<dbReference type="GO" id="GO:0003729">
    <property type="term" value="F:mRNA binding"/>
    <property type="evidence" value="ECO:0007669"/>
    <property type="project" value="TreeGrafter"/>
</dbReference>
<proteinExistence type="predicted"/>
<dbReference type="InterPro" id="IPR012677">
    <property type="entry name" value="Nucleotide-bd_a/b_plait_sf"/>
</dbReference>
<dbReference type="InterPro" id="IPR051945">
    <property type="entry name" value="RRM_MRD1_RNA_proc_ribogen"/>
</dbReference>
<evidence type="ECO:0000256" key="3">
    <source>
        <dbReference type="ARBA" id="ARBA00022884"/>
    </source>
</evidence>
<comment type="caution">
    <text evidence="8">The sequence shown here is derived from an EMBL/GenBank/DDBJ whole genome shotgun (WGS) entry which is preliminary data.</text>
</comment>
<dbReference type="PANTHER" id="PTHR48039">
    <property type="entry name" value="RNA-BINDING MOTIF PROTEIN 14B"/>
    <property type="match status" value="1"/>
</dbReference>
<dbReference type="SMART" id="SM00360">
    <property type="entry name" value="RRM"/>
    <property type="match status" value="4"/>
</dbReference>
<protein>
    <recommendedName>
        <fullName evidence="7">RRM domain-containing protein</fullName>
    </recommendedName>
</protein>
<dbReference type="EMBL" id="CAJHUC010002557">
    <property type="protein sequence ID" value="CAD7703982.1"/>
    <property type="molecule type" value="Genomic_DNA"/>
</dbReference>
<dbReference type="FunFam" id="3.30.70.330:FF:000182">
    <property type="entry name" value="RNA-binding motif protein 28"/>
    <property type="match status" value="1"/>
</dbReference>
<keyword evidence="4" id="KW-0539">Nucleus</keyword>
<name>A0A8S1JAB7_9CHLO</name>
<dbReference type="GO" id="GO:0005634">
    <property type="term" value="C:nucleus"/>
    <property type="evidence" value="ECO:0007669"/>
    <property type="project" value="UniProtKB-SubCell"/>
</dbReference>
<feature type="region of interest" description="Disordered" evidence="6">
    <location>
        <begin position="343"/>
        <end position="370"/>
    </location>
</feature>
<evidence type="ECO:0000256" key="1">
    <source>
        <dbReference type="ARBA" id="ARBA00004123"/>
    </source>
</evidence>
<evidence type="ECO:0000313" key="8">
    <source>
        <dbReference type="EMBL" id="CAD7703982.1"/>
    </source>
</evidence>
<accession>A0A8S1JAB7</accession>
<keyword evidence="3 5" id="KW-0694">RNA-binding</keyword>
<dbReference type="InterPro" id="IPR035979">
    <property type="entry name" value="RBD_domain_sf"/>
</dbReference>
<evidence type="ECO:0000256" key="5">
    <source>
        <dbReference type="PROSITE-ProRule" id="PRU00176"/>
    </source>
</evidence>
<organism evidence="8 9">
    <name type="scientific">Ostreobium quekettii</name>
    <dbReference type="NCBI Taxonomy" id="121088"/>
    <lineage>
        <taxon>Eukaryota</taxon>
        <taxon>Viridiplantae</taxon>
        <taxon>Chlorophyta</taxon>
        <taxon>core chlorophytes</taxon>
        <taxon>Ulvophyceae</taxon>
        <taxon>TCBD clade</taxon>
        <taxon>Bryopsidales</taxon>
        <taxon>Ostreobineae</taxon>
        <taxon>Ostreobiaceae</taxon>
        <taxon>Ostreobium</taxon>
    </lineage>
</organism>
<feature type="domain" description="RRM" evidence="7">
    <location>
        <begin position="5"/>
        <end position="83"/>
    </location>
</feature>
<reference evidence="8" key="1">
    <citation type="submission" date="2020-12" db="EMBL/GenBank/DDBJ databases">
        <authorList>
            <person name="Iha C."/>
        </authorList>
    </citation>
    <scope>NUCLEOTIDE SEQUENCE</scope>
</reference>
<evidence type="ECO:0000256" key="6">
    <source>
        <dbReference type="SAM" id="MobiDB-lite"/>
    </source>
</evidence>
<dbReference type="Gene3D" id="3.30.70.330">
    <property type="match status" value="4"/>
</dbReference>
<dbReference type="InterPro" id="IPR000504">
    <property type="entry name" value="RRM_dom"/>
</dbReference>
<keyword evidence="2" id="KW-0677">Repeat</keyword>
<evidence type="ECO:0000256" key="4">
    <source>
        <dbReference type="ARBA" id="ARBA00023242"/>
    </source>
</evidence>
<comment type="subcellular location">
    <subcellularLocation>
        <location evidence="1">Nucleus</location>
    </subcellularLocation>
</comment>
<gene>
    <name evidence="8" type="ORF">OSTQU699_LOCUS9339</name>
</gene>
<feature type="region of interest" description="Disordered" evidence="6">
    <location>
        <begin position="392"/>
        <end position="421"/>
    </location>
</feature>
<dbReference type="CDD" id="cd12414">
    <property type="entry name" value="RRM2_RBM28_like"/>
    <property type="match status" value="1"/>
</dbReference>
<feature type="compositionally biased region" description="Polar residues" evidence="6">
    <location>
        <begin position="879"/>
        <end position="888"/>
    </location>
</feature>
<dbReference type="Proteomes" id="UP000708148">
    <property type="component" value="Unassembled WGS sequence"/>
</dbReference>
<dbReference type="Pfam" id="PF00076">
    <property type="entry name" value="RRM_1"/>
    <property type="match status" value="3"/>
</dbReference>
<feature type="compositionally biased region" description="Basic and acidic residues" evidence="6">
    <location>
        <begin position="77"/>
        <end position="103"/>
    </location>
</feature>
<evidence type="ECO:0000313" key="9">
    <source>
        <dbReference type="Proteomes" id="UP000708148"/>
    </source>
</evidence>
<evidence type="ECO:0000256" key="2">
    <source>
        <dbReference type="ARBA" id="ARBA00022737"/>
    </source>
</evidence>
<dbReference type="CDD" id="cd12416">
    <property type="entry name" value="RRM4_RBM28_like"/>
    <property type="match status" value="1"/>
</dbReference>
<dbReference type="SUPFAM" id="SSF54928">
    <property type="entry name" value="RNA-binding domain, RBD"/>
    <property type="match status" value="3"/>
</dbReference>
<feature type="domain" description="RRM" evidence="7">
    <location>
        <begin position="244"/>
        <end position="321"/>
    </location>
</feature>
<feature type="compositionally biased region" description="Polar residues" evidence="6">
    <location>
        <begin position="352"/>
        <end position="366"/>
    </location>
</feature>
<feature type="region of interest" description="Disordered" evidence="6">
    <location>
        <begin position="77"/>
        <end position="109"/>
    </location>
</feature>
<feature type="region of interest" description="Disordered" evidence="6">
    <location>
        <begin position="719"/>
        <end position="888"/>
    </location>
</feature>
<sequence>MGSLRTLFVRGLAERVSEDALKVKFEAVGPVLRCFTVAPKSGGAHLGYGFVEFEKAADCRAAKERLNGSAMEGKPIKIEFARNRAGKEERKRPKREGSSEEGKISANGESTSTKLAIPVVLKTPHVLVRSVAVGGFTAPLAEAVEELSRGAGEVEAVISPLPADICESANLARDGCKGESMLVVYKTVKMAMEAVSRLHGQACRSSRPKKKRKKSEDPAVAASVEECKLWCRQVSGEGAHLKKWRLIIRNLPFQVTEEAVREVLQAAGFVWQLDLPRKEDGSLKGFGFATFTCCAHAEKAISTINGKSIGGRQVSIDWAVGKSEYIQQVKHHAAEPKAVHMGAENGSKTEKGSQMANYNKHSQSADNAEADVKSETKMMRNVLQQFLVDEGEEGEAVQENNVRPSPGSDGQEGGGSPRVGVDMEAALSNGREERKARYQQKHTDNAKSCTVFVRGLPLDVKKHMVMAALERFGAIKSCRIVVHPDTGKSKGTAFVDFANADGAKQAVEEAESGRQGKSAGISILGCMLTVNLALSREGIQQLAKERGDAWRKKDKRNLYLAKEGEIEEGSQLWVELSPGDRTKRRQAGVQKKQKLGNPNFYVSTTRLCIRNLPGAMEEKELKEMCIKACKQRATKANPRIKQVKILTEEKGNGRLKSRCRGFVEFYQHDHALATLRQLNANPHVFGPQKRPIVEFAMENAKKVKQHEAMVAAARARCKLEKERREADSEGQDIREKPTRGKGKAAERAKPLVEREAPSRQAEGDSVKPGAKRKMAEGERRKAQQDRQKKIENKAQEKKEANSTGPAGPELSRKIPASGGKQKQQEQLAKGKKEVHKAAKKELKRKRKAEPEEKDSLDNLVSKYRTKYFASPKPEPGHVTENSFSKWFS</sequence>
<dbReference type="PROSITE" id="PS50102">
    <property type="entry name" value="RRM"/>
    <property type="match status" value="4"/>
</dbReference>
<dbReference type="OrthoDB" id="439808at2759"/>
<feature type="domain" description="RRM" evidence="7">
    <location>
        <begin position="605"/>
        <end position="698"/>
    </location>
</feature>
<feature type="domain" description="RRM" evidence="7">
    <location>
        <begin position="449"/>
        <end position="535"/>
    </location>
</feature>
<dbReference type="AlphaFoldDB" id="A0A8S1JAB7"/>
<keyword evidence="9" id="KW-1185">Reference proteome</keyword>
<feature type="compositionally biased region" description="Basic and acidic residues" evidence="6">
    <location>
        <begin position="719"/>
        <end position="765"/>
    </location>
</feature>
<feature type="compositionally biased region" description="Basic and acidic residues" evidence="6">
    <location>
        <begin position="828"/>
        <end position="840"/>
    </location>
</feature>